<comment type="caution">
    <text evidence="1">The sequence shown here is derived from an EMBL/GenBank/DDBJ whole genome shotgun (WGS) entry which is preliminary data.</text>
</comment>
<dbReference type="EMBL" id="VDLX02000032">
    <property type="protein sequence ID" value="KAB8184745.1"/>
    <property type="molecule type" value="Genomic_DNA"/>
</dbReference>
<name>A0A5C4V3E2_9ACTN</name>
<protein>
    <submittedName>
        <fullName evidence="1">Uncharacterized protein</fullName>
    </submittedName>
</protein>
<dbReference type="AlphaFoldDB" id="A0A5C4V3E2"/>
<dbReference type="OrthoDB" id="4502109at2"/>
<proteinExistence type="predicted"/>
<evidence type="ECO:0000313" key="1">
    <source>
        <dbReference type="EMBL" id="KAB8184745.1"/>
    </source>
</evidence>
<organism evidence="1 2">
    <name type="scientific">Nonomuraea phyllanthi</name>
    <dbReference type="NCBI Taxonomy" id="2219224"/>
    <lineage>
        <taxon>Bacteria</taxon>
        <taxon>Bacillati</taxon>
        <taxon>Actinomycetota</taxon>
        <taxon>Actinomycetes</taxon>
        <taxon>Streptosporangiales</taxon>
        <taxon>Streptosporangiaceae</taxon>
        <taxon>Nonomuraea</taxon>
    </lineage>
</organism>
<sequence length="466" mass="51285">MRYRLDPADEAEAARGNLLGGLYTGGVAALAHAYRSGWGPELNGYVEIPRDSDLFPLLSAGAGLICALFTVALTVRVVRWQIALSQRRQARDPVKALLLPPSAGHGAALRRSRPGRATLSAVLTLGVSWVAFPLVIVGLGILLTPERMGPRQEEAIVFASVSTVAGLVLLVVVGADVARRRLLAGQVRRLSQDPAFAELMPPTTAALSRYHAPVIPELKITHYAPPNDIIFGLPKVSTTRNIFGRPPLNIAYFRLFENELRMRDFVKGAFRRCGYVHLLRSAASVRQSELVRMRRAGTLGKLFVASDQRMRRELDARSFEALPRGFRIVRETGGRGLPVWDLKGGYPMSAYLCHGAYWKRAVDTLLDLADLVVIDLSGFQKENIGTGYELQRVIDRYPVHRVVVLADTGSDTDYLATHIRHAWSRMAPGSPNAGRGTRTLLVGRVPVGGHRATYHIVSYAHKRLTR</sequence>
<gene>
    <name evidence="1" type="ORF">FH608_048145</name>
</gene>
<dbReference type="RefSeq" id="WP_139637925.1">
    <property type="nucleotide sequence ID" value="NZ_VDLX02000032.1"/>
</dbReference>
<keyword evidence="2" id="KW-1185">Reference proteome</keyword>
<reference evidence="1 2" key="1">
    <citation type="submission" date="2019-10" db="EMBL/GenBank/DDBJ databases">
        <title>Nonomuraea sp. nov., isolated from Phyllanthus amarus.</title>
        <authorList>
            <person name="Klykleung N."/>
            <person name="Tanasupawat S."/>
        </authorList>
    </citation>
    <scope>NUCLEOTIDE SEQUENCE [LARGE SCALE GENOMIC DNA]</scope>
    <source>
        <strain evidence="1 2">PA1-10</strain>
    </source>
</reference>
<evidence type="ECO:0000313" key="2">
    <source>
        <dbReference type="Proteomes" id="UP000312512"/>
    </source>
</evidence>
<accession>A0A5C4V3E2</accession>
<dbReference type="Proteomes" id="UP000312512">
    <property type="component" value="Unassembled WGS sequence"/>
</dbReference>